<dbReference type="EMBL" id="JAPDOD010000022">
    <property type="protein sequence ID" value="MDA0163115.1"/>
    <property type="molecule type" value="Genomic_DNA"/>
</dbReference>
<gene>
    <name evidence="1" type="ORF">OM076_22770</name>
</gene>
<keyword evidence="2" id="KW-1185">Reference proteome</keyword>
<dbReference type="RefSeq" id="WP_270042356.1">
    <property type="nucleotide sequence ID" value="NZ_JAPDOD010000022.1"/>
</dbReference>
<proteinExistence type="predicted"/>
<comment type="caution">
    <text evidence="1">The sequence shown here is derived from an EMBL/GenBank/DDBJ whole genome shotgun (WGS) entry which is preliminary data.</text>
</comment>
<dbReference type="Gene3D" id="3.40.50.300">
    <property type="entry name" value="P-loop containing nucleotide triphosphate hydrolases"/>
    <property type="match status" value="1"/>
</dbReference>
<dbReference type="GO" id="GO:0005524">
    <property type="term" value="F:ATP binding"/>
    <property type="evidence" value="ECO:0007669"/>
    <property type="project" value="UniProtKB-KW"/>
</dbReference>
<evidence type="ECO:0000313" key="1">
    <source>
        <dbReference type="EMBL" id="MDA0163115.1"/>
    </source>
</evidence>
<accession>A0A9X3MXG9</accession>
<dbReference type="InterPro" id="IPR027417">
    <property type="entry name" value="P-loop_NTPase"/>
</dbReference>
<dbReference type="Pfam" id="PF13671">
    <property type="entry name" value="AAA_33"/>
    <property type="match status" value="1"/>
</dbReference>
<dbReference type="SUPFAM" id="SSF52540">
    <property type="entry name" value="P-loop containing nucleoside triphosphate hydrolases"/>
    <property type="match status" value="1"/>
</dbReference>
<organism evidence="1 2">
    <name type="scientific">Solirubrobacter ginsenosidimutans</name>
    <dbReference type="NCBI Taxonomy" id="490573"/>
    <lineage>
        <taxon>Bacteria</taxon>
        <taxon>Bacillati</taxon>
        <taxon>Actinomycetota</taxon>
        <taxon>Thermoleophilia</taxon>
        <taxon>Solirubrobacterales</taxon>
        <taxon>Solirubrobacteraceae</taxon>
        <taxon>Solirubrobacter</taxon>
    </lineage>
</organism>
<reference evidence="1" key="1">
    <citation type="submission" date="2022-10" db="EMBL/GenBank/DDBJ databases">
        <title>The WGS of Solirubrobacter ginsenosidimutans DSM 21036.</title>
        <authorList>
            <person name="Jiang Z."/>
        </authorList>
    </citation>
    <scope>NUCLEOTIDE SEQUENCE</scope>
    <source>
        <strain evidence="1">DSM 21036</strain>
    </source>
</reference>
<name>A0A9X3MXG9_9ACTN</name>
<dbReference type="Proteomes" id="UP001149140">
    <property type="component" value="Unassembled WGS sequence"/>
</dbReference>
<protein>
    <submittedName>
        <fullName evidence="1">ATP-binding protein</fullName>
    </submittedName>
</protein>
<keyword evidence="1" id="KW-0067">ATP-binding</keyword>
<sequence length="174" mass="18731">MDLIFSSDSVIVVAGVPGAGKTTLLRRAVDRTVARVVDTDDRAHRGPLLYPGHYARIAAAILGRKPVVIHSRGTLPFTRRTIALLARLRGRPAHLVLLHADRDSAVAGQKRRGRTVSSEEMDRQVARWHALMEAGGPAGEGWASVRVLDRSAAARVEAFCFVPAAFEAPALQAA</sequence>
<evidence type="ECO:0000313" key="2">
    <source>
        <dbReference type="Proteomes" id="UP001149140"/>
    </source>
</evidence>
<keyword evidence="1" id="KW-0547">Nucleotide-binding</keyword>
<dbReference type="AlphaFoldDB" id="A0A9X3MXG9"/>